<evidence type="ECO:0000256" key="3">
    <source>
        <dbReference type="ARBA" id="ARBA00022691"/>
    </source>
</evidence>
<dbReference type="PIRSF" id="PIRSF005739">
    <property type="entry name" value="O-mtase"/>
    <property type="match status" value="1"/>
</dbReference>
<dbReference type="InterPro" id="IPR012967">
    <property type="entry name" value="COMT_dimerisation"/>
</dbReference>
<dbReference type="InterPro" id="IPR036390">
    <property type="entry name" value="WH_DNA-bd_sf"/>
</dbReference>
<feature type="domain" description="O-methyltransferase dimerisation" evidence="6">
    <location>
        <begin position="30"/>
        <end position="115"/>
    </location>
</feature>
<dbReference type="InterPro" id="IPR001077">
    <property type="entry name" value="COMT_C"/>
</dbReference>
<evidence type="ECO:0000259" key="6">
    <source>
        <dbReference type="Pfam" id="PF08100"/>
    </source>
</evidence>
<proteinExistence type="evidence at transcript level"/>
<name>Q3ZES7_RUTGR</name>
<dbReference type="SUPFAM" id="SSF53335">
    <property type="entry name" value="S-adenosyl-L-methionine-dependent methyltransferases"/>
    <property type="match status" value="1"/>
</dbReference>
<evidence type="ECO:0000256" key="2">
    <source>
        <dbReference type="ARBA" id="ARBA00022679"/>
    </source>
</evidence>
<dbReference type="Gene3D" id="3.40.50.150">
    <property type="entry name" value="Vaccinia Virus protein VP39"/>
    <property type="match status" value="1"/>
</dbReference>
<organism evidence="7">
    <name type="scientific">Ruta graveolens</name>
    <name type="common">Common rue</name>
    <dbReference type="NCBI Taxonomy" id="37565"/>
    <lineage>
        <taxon>Eukaryota</taxon>
        <taxon>Viridiplantae</taxon>
        <taxon>Streptophyta</taxon>
        <taxon>Embryophyta</taxon>
        <taxon>Tracheophyta</taxon>
        <taxon>Spermatophyta</taxon>
        <taxon>Magnoliopsida</taxon>
        <taxon>eudicotyledons</taxon>
        <taxon>Gunneridae</taxon>
        <taxon>Pentapetalae</taxon>
        <taxon>rosids</taxon>
        <taxon>malvids</taxon>
        <taxon>Sapindales</taxon>
        <taxon>Rutaceae</taxon>
        <taxon>Rutoideae</taxon>
        <taxon>Ruta</taxon>
    </lineage>
</organism>
<dbReference type="SUPFAM" id="SSF46785">
    <property type="entry name" value="Winged helix' DNA-binding domain"/>
    <property type="match status" value="1"/>
</dbReference>
<dbReference type="FunFam" id="3.40.50.150:FF:000057">
    <property type="entry name" value="O-methyltransferase ZRP4"/>
    <property type="match status" value="1"/>
</dbReference>
<evidence type="ECO:0000313" key="7">
    <source>
        <dbReference type="EMBL" id="AAX82431.1"/>
    </source>
</evidence>
<dbReference type="PANTHER" id="PTHR11746">
    <property type="entry name" value="O-METHYLTRANSFERASE"/>
    <property type="match status" value="1"/>
</dbReference>
<sequence length="374" mass="41508">MAMANGSSSSLSASWSSAELFKAQGQVWNCALNCVNSLSLKCAVELGIPDIIHSHGQPMTLSQICSALNIQPNKTQAMERVMRILVHSGFFSLSRDDDPQGYYGLTPASRLLLKDEPFGAAKFLLFMTHPHMTDSLNSLSSWFQNDVPTSFETTHGKGYWEFVAGEDKFSKIFYDCMEADSELIVSVLIKDYKEVFEGIGSLVDVGGGTGATALALAKAFPEINFTVFDQPHVVHNLQGTQNLRFQGGDMFDAIPPADAFLLKWTSHDWGDEDCVKILKKCKEAIPSKGKVIIIEIAIKENSKEEAEEEKEKDDCSSKTETETQLCFDMMCMQAYNFGKQRTVREWEKVLEGAGFSHYKITPCLGARSLIEAYP</sequence>
<protein>
    <submittedName>
        <fullName evidence="7">3,5-dimethoxyphenol O-methyltransferase</fullName>
    </submittedName>
</protein>
<dbReference type="GO" id="GO:0008171">
    <property type="term" value="F:O-methyltransferase activity"/>
    <property type="evidence" value="ECO:0007669"/>
    <property type="project" value="InterPro"/>
</dbReference>
<dbReference type="InterPro" id="IPR016461">
    <property type="entry name" value="COMT-like"/>
</dbReference>
<reference evidence="7" key="1">
    <citation type="journal article" date="2005" name="Arch. Biochem. Biophys.">
        <title>Unusual pseudosubstrate specificity of a novel 3,5-dimethoxyphenol O-methyltransferase cloned from Ruta graveolens L.</title>
        <authorList>
            <person name="Burga L."/>
            <person name="Wellmann F."/>
            <person name="Lukacin R."/>
            <person name="Witte S."/>
            <person name="Schwab W."/>
            <person name="Schroder J."/>
            <person name="Matern U."/>
        </authorList>
    </citation>
    <scope>NUCLEOTIDE SEQUENCE</scope>
</reference>
<dbReference type="Gene3D" id="1.10.10.10">
    <property type="entry name" value="Winged helix-like DNA-binding domain superfamily/Winged helix DNA-binding domain"/>
    <property type="match status" value="1"/>
</dbReference>
<dbReference type="Pfam" id="PF08100">
    <property type="entry name" value="Dimerisation"/>
    <property type="match status" value="1"/>
</dbReference>
<feature type="active site" description="Proton acceptor" evidence="4">
    <location>
        <position position="267"/>
    </location>
</feature>
<dbReference type="Pfam" id="PF00891">
    <property type="entry name" value="Methyltransf_2"/>
    <property type="match status" value="1"/>
</dbReference>
<evidence type="ECO:0000259" key="5">
    <source>
        <dbReference type="Pfam" id="PF00891"/>
    </source>
</evidence>
<dbReference type="PROSITE" id="PS51683">
    <property type="entry name" value="SAM_OMT_II"/>
    <property type="match status" value="1"/>
</dbReference>
<dbReference type="FunFam" id="1.10.10.10:FF:000213">
    <property type="entry name" value="Coniferyl alcohol 9-O-methyltransferase"/>
    <property type="match status" value="1"/>
</dbReference>
<dbReference type="EMBL" id="AY894417">
    <property type="protein sequence ID" value="AAX82431.1"/>
    <property type="molecule type" value="mRNA"/>
</dbReference>
<keyword evidence="1 7" id="KW-0489">Methyltransferase</keyword>
<evidence type="ECO:0000256" key="4">
    <source>
        <dbReference type="PIRSR" id="PIRSR005739-1"/>
    </source>
</evidence>
<keyword evidence="2 7" id="KW-0808">Transferase</keyword>
<dbReference type="GO" id="GO:0008757">
    <property type="term" value="F:S-adenosylmethionine-dependent methyltransferase activity"/>
    <property type="evidence" value="ECO:0007669"/>
    <property type="project" value="UniProtKB-ARBA"/>
</dbReference>
<dbReference type="InterPro" id="IPR029063">
    <property type="entry name" value="SAM-dependent_MTases_sf"/>
</dbReference>
<evidence type="ECO:0000256" key="1">
    <source>
        <dbReference type="ARBA" id="ARBA00022603"/>
    </source>
</evidence>
<dbReference type="GO" id="GO:0032259">
    <property type="term" value="P:methylation"/>
    <property type="evidence" value="ECO:0007669"/>
    <property type="project" value="UniProtKB-KW"/>
</dbReference>
<dbReference type="GO" id="GO:0009717">
    <property type="term" value="P:isoflavonoid biosynthetic process"/>
    <property type="evidence" value="ECO:0007669"/>
    <property type="project" value="UniProtKB-ARBA"/>
</dbReference>
<dbReference type="AlphaFoldDB" id="Q3ZES7"/>
<feature type="domain" description="O-methyltransferase C-terminal" evidence="5">
    <location>
        <begin position="138"/>
        <end position="356"/>
    </location>
</feature>
<dbReference type="GO" id="GO:0046983">
    <property type="term" value="F:protein dimerization activity"/>
    <property type="evidence" value="ECO:0007669"/>
    <property type="project" value="InterPro"/>
</dbReference>
<dbReference type="CDD" id="cd02440">
    <property type="entry name" value="AdoMet_MTases"/>
    <property type="match status" value="1"/>
</dbReference>
<accession>Q3ZES7</accession>
<dbReference type="InterPro" id="IPR036388">
    <property type="entry name" value="WH-like_DNA-bd_sf"/>
</dbReference>
<keyword evidence="3" id="KW-0949">S-adenosyl-L-methionine</keyword>